<dbReference type="InterPro" id="IPR036821">
    <property type="entry name" value="Peptide_deformylase_sf"/>
</dbReference>
<dbReference type="Proteomes" id="UP000253752">
    <property type="component" value="Unassembled WGS sequence"/>
</dbReference>
<evidence type="ECO:0000313" key="5">
    <source>
        <dbReference type="Proteomes" id="UP000253752"/>
    </source>
</evidence>
<evidence type="ECO:0000256" key="1">
    <source>
        <dbReference type="ARBA" id="ARBA00010759"/>
    </source>
</evidence>
<dbReference type="PRINTS" id="PR01576">
    <property type="entry name" value="PDEFORMYLASE"/>
</dbReference>
<dbReference type="EMBL" id="PPTY01000003">
    <property type="protein sequence ID" value="RDB87954.1"/>
    <property type="molecule type" value="Genomic_DNA"/>
</dbReference>
<dbReference type="RefSeq" id="WP_015760138.1">
    <property type="nucleotide sequence ID" value="NZ_AP031442.1"/>
</dbReference>
<sequence length="139" mass="15111">MIKELVKDEATLSQVCTPATAEDAQVADDLVETLTSMDGAACLAANQIGATTCIIAYLDDDDQPHVMYNPRLLQALGAFKAVEGCLSLEADSKVTRFDRIKVGYSELVDGELKPRKKDFNGWTAQIIQHGIDHCKGKLV</sequence>
<evidence type="ECO:0000313" key="2">
    <source>
        <dbReference type="EMBL" id="RDB74854.1"/>
    </source>
</evidence>
<proteinExistence type="inferred from homology"/>
<dbReference type="SUPFAM" id="SSF56420">
    <property type="entry name" value="Peptide deformylase"/>
    <property type="match status" value="1"/>
</dbReference>
<gene>
    <name evidence="4" type="ORF">C1853_15770</name>
    <name evidence="3" type="ORF">C1871_04015</name>
    <name evidence="2" type="ORF">C1872_14880</name>
</gene>
<evidence type="ECO:0000313" key="7">
    <source>
        <dbReference type="Proteomes" id="UP000253915"/>
    </source>
</evidence>
<organism evidence="3 6">
    <name type="scientific">Eggerthella lenta</name>
    <name type="common">Eubacterium lentum</name>
    <dbReference type="NCBI Taxonomy" id="84112"/>
    <lineage>
        <taxon>Bacteria</taxon>
        <taxon>Bacillati</taxon>
        <taxon>Actinomycetota</taxon>
        <taxon>Coriobacteriia</taxon>
        <taxon>Eggerthellales</taxon>
        <taxon>Eggerthellaceae</taxon>
        <taxon>Eggerthella</taxon>
    </lineage>
</organism>
<dbReference type="Gene3D" id="3.90.45.10">
    <property type="entry name" value="Peptide deformylase"/>
    <property type="match status" value="1"/>
</dbReference>
<accession>A0A369NL23</accession>
<evidence type="ECO:0000313" key="3">
    <source>
        <dbReference type="EMBL" id="RDB87954.1"/>
    </source>
</evidence>
<dbReference type="Pfam" id="PF01327">
    <property type="entry name" value="Pep_deformylase"/>
    <property type="match status" value="1"/>
</dbReference>
<dbReference type="PANTHER" id="PTHR10458">
    <property type="entry name" value="PEPTIDE DEFORMYLASE"/>
    <property type="match status" value="1"/>
</dbReference>
<dbReference type="OMA" id="QHMIDHC"/>
<dbReference type="EMBL" id="PPUQ01000038">
    <property type="protein sequence ID" value="RDC33377.1"/>
    <property type="molecule type" value="Genomic_DNA"/>
</dbReference>
<name>A0A369NL23_EGGLN</name>
<dbReference type="Proteomes" id="UP000253915">
    <property type="component" value="Unassembled WGS sequence"/>
</dbReference>
<evidence type="ECO:0000313" key="6">
    <source>
        <dbReference type="Proteomes" id="UP000253857"/>
    </source>
</evidence>
<dbReference type="EMBL" id="PPTX01000033">
    <property type="protein sequence ID" value="RDB74854.1"/>
    <property type="molecule type" value="Genomic_DNA"/>
</dbReference>
<comment type="similarity">
    <text evidence="1">Belongs to the polypeptide deformylase family.</text>
</comment>
<dbReference type="PANTHER" id="PTHR10458:SF22">
    <property type="entry name" value="PEPTIDE DEFORMYLASE"/>
    <property type="match status" value="1"/>
</dbReference>
<protein>
    <submittedName>
        <fullName evidence="3">Formylmethionine deformylase</fullName>
    </submittedName>
</protein>
<evidence type="ECO:0000313" key="4">
    <source>
        <dbReference type="EMBL" id="RDC33377.1"/>
    </source>
</evidence>
<dbReference type="GO" id="GO:0042586">
    <property type="term" value="F:peptide deformylase activity"/>
    <property type="evidence" value="ECO:0007669"/>
    <property type="project" value="InterPro"/>
</dbReference>
<comment type="caution">
    <text evidence="3">The sequence shown here is derived from an EMBL/GenBank/DDBJ whole genome shotgun (WGS) entry which is preliminary data.</text>
</comment>
<dbReference type="Proteomes" id="UP000253857">
    <property type="component" value="Unassembled WGS sequence"/>
</dbReference>
<dbReference type="InterPro" id="IPR023635">
    <property type="entry name" value="Peptide_deformylase"/>
</dbReference>
<dbReference type="AlphaFoldDB" id="A0A369NL23"/>
<reference evidence="5 6" key="1">
    <citation type="journal article" date="2018" name="Elife">
        <title>Discovery and characterization of a prevalent human gut bacterial enzyme sufficient for the inactivation of a family of plant toxins.</title>
        <authorList>
            <person name="Koppel N."/>
            <person name="Bisanz J.E."/>
            <person name="Pandelia M.E."/>
            <person name="Turnbaugh P.J."/>
            <person name="Balskus E.P."/>
        </authorList>
    </citation>
    <scope>NUCLEOTIDE SEQUENCE [LARGE SCALE GENOMIC DNA]</scope>
    <source>
        <strain evidence="4 7">16A</strain>
        <strain evidence="3 6">FAA1-1-60AUCSF</strain>
        <strain evidence="2 5">MR1 #12</strain>
    </source>
</reference>